<protein>
    <submittedName>
        <fullName evidence="1">Uncharacterized protein</fullName>
    </submittedName>
</protein>
<accession>A0A4D6L4B4</accession>
<name>A0A4D6L4B4_VIGUN</name>
<evidence type="ECO:0000313" key="2">
    <source>
        <dbReference type="Proteomes" id="UP000501690"/>
    </source>
</evidence>
<dbReference type="Proteomes" id="UP000501690">
    <property type="component" value="Linkage Group LG2"/>
</dbReference>
<proteinExistence type="predicted"/>
<keyword evidence="2" id="KW-1185">Reference proteome</keyword>
<dbReference type="EMBL" id="CP039346">
    <property type="protein sequence ID" value="QCD83295.1"/>
    <property type="molecule type" value="Genomic_DNA"/>
</dbReference>
<dbReference type="AlphaFoldDB" id="A0A4D6L4B4"/>
<evidence type="ECO:0000313" key="1">
    <source>
        <dbReference type="EMBL" id="QCD83295.1"/>
    </source>
</evidence>
<gene>
    <name evidence="1" type="ORF">DEO72_LG2g3639</name>
</gene>
<reference evidence="1 2" key="1">
    <citation type="submission" date="2019-04" db="EMBL/GenBank/DDBJ databases">
        <title>An improved genome assembly and genetic linkage map for asparagus bean, Vigna unguiculata ssp. sesquipedialis.</title>
        <authorList>
            <person name="Xia Q."/>
            <person name="Zhang R."/>
            <person name="Dong Y."/>
        </authorList>
    </citation>
    <scope>NUCLEOTIDE SEQUENCE [LARGE SCALE GENOMIC DNA]</scope>
    <source>
        <tissue evidence="1">Leaf</tissue>
    </source>
</reference>
<sequence length="158" mass="17862">MASLRSYGSVGKKNLNLFQTLRREQAKKSRNAGNTEGIGKDLKKVRSVLLEPKSTSGTKKPKSCLIELSEATIRRDIDIHLPESVISSMDNMEPNAMIKAMLEFNNKALILGRRVGTLLQKELKEGGRVKVQKLQEELTTQAAKHEEKKATWEKEWEE</sequence>
<organism evidence="1 2">
    <name type="scientific">Vigna unguiculata</name>
    <name type="common">Cowpea</name>
    <dbReference type="NCBI Taxonomy" id="3917"/>
    <lineage>
        <taxon>Eukaryota</taxon>
        <taxon>Viridiplantae</taxon>
        <taxon>Streptophyta</taxon>
        <taxon>Embryophyta</taxon>
        <taxon>Tracheophyta</taxon>
        <taxon>Spermatophyta</taxon>
        <taxon>Magnoliopsida</taxon>
        <taxon>eudicotyledons</taxon>
        <taxon>Gunneridae</taxon>
        <taxon>Pentapetalae</taxon>
        <taxon>rosids</taxon>
        <taxon>fabids</taxon>
        <taxon>Fabales</taxon>
        <taxon>Fabaceae</taxon>
        <taxon>Papilionoideae</taxon>
        <taxon>50 kb inversion clade</taxon>
        <taxon>NPAAA clade</taxon>
        <taxon>indigoferoid/millettioid clade</taxon>
        <taxon>Phaseoleae</taxon>
        <taxon>Vigna</taxon>
    </lineage>
</organism>